<evidence type="ECO:0000313" key="4">
    <source>
        <dbReference type="EMBL" id="RPA58660.1"/>
    </source>
</evidence>
<dbReference type="PROSITE" id="PS50977">
    <property type="entry name" value="HTH_TETR_2"/>
    <property type="match status" value="1"/>
</dbReference>
<dbReference type="Gene3D" id="1.10.357.10">
    <property type="entry name" value="Tetracycline Repressor, domain 2"/>
    <property type="match status" value="1"/>
</dbReference>
<comment type="caution">
    <text evidence="4">The sequence shown here is derived from an EMBL/GenBank/DDBJ whole genome shotgun (WGS) entry which is preliminary data.</text>
</comment>
<reference evidence="4 5" key="1">
    <citation type="submission" date="2018-11" db="EMBL/GenBank/DDBJ databases">
        <title>Aerococcus sp. SJQ22, whole genome shotgun sequence.</title>
        <authorList>
            <person name="Sun L."/>
            <person name="Gao X."/>
            <person name="Chen W."/>
            <person name="Huang K."/>
        </authorList>
    </citation>
    <scope>NUCLEOTIDE SEQUENCE [LARGE SCALE GENOMIC DNA]</scope>
    <source>
        <strain evidence="4 5">SJQ22</strain>
    </source>
</reference>
<dbReference type="RefSeq" id="WP_123780658.1">
    <property type="nucleotide sequence ID" value="NZ_RKMG01000023.1"/>
</dbReference>
<evidence type="ECO:0000259" key="3">
    <source>
        <dbReference type="PROSITE" id="PS50977"/>
    </source>
</evidence>
<dbReference type="PANTHER" id="PTHR43479:SF7">
    <property type="entry name" value="TETR-FAMILY TRANSCRIPTIONAL REGULATOR"/>
    <property type="match status" value="1"/>
</dbReference>
<keyword evidence="1 2" id="KW-0238">DNA-binding</keyword>
<proteinExistence type="predicted"/>
<organism evidence="4 5">
    <name type="scientific">Aerococcus agrisoli</name>
    <dbReference type="NCBI Taxonomy" id="2487350"/>
    <lineage>
        <taxon>Bacteria</taxon>
        <taxon>Bacillati</taxon>
        <taxon>Bacillota</taxon>
        <taxon>Bacilli</taxon>
        <taxon>Lactobacillales</taxon>
        <taxon>Aerococcaceae</taxon>
        <taxon>Aerococcus</taxon>
    </lineage>
</organism>
<gene>
    <name evidence="4" type="ORF">EF384_07140</name>
</gene>
<evidence type="ECO:0000256" key="2">
    <source>
        <dbReference type="PROSITE-ProRule" id="PRU00335"/>
    </source>
</evidence>
<keyword evidence="5" id="KW-1185">Reference proteome</keyword>
<dbReference type="InterPro" id="IPR009057">
    <property type="entry name" value="Homeodomain-like_sf"/>
</dbReference>
<dbReference type="SUPFAM" id="SSF46689">
    <property type="entry name" value="Homeodomain-like"/>
    <property type="match status" value="1"/>
</dbReference>
<dbReference type="EMBL" id="RKMG01000023">
    <property type="protein sequence ID" value="RPA58660.1"/>
    <property type="molecule type" value="Genomic_DNA"/>
</dbReference>
<sequence>MTKNKNMDIRAIRTRKQIMTALMDLLKKKNFESIRVADITAEAMINRATFYNYFTDKYQLLEAVTKEILLVDIQKDLASSDFSIDLLEQIYLLLTDFHLKMSNFCSSNYEELSTGTDAILRQEVRGAILKSLQVSFPNEADEDLDSFARILSWTIFGLAYEWQLSRKDSPQAYFARFRKNLENMVQTAHVTEH</sequence>
<dbReference type="Proteomes" id="UP000273977">
    <property type="component" value="Unassembled WGS sequence"/>
</dbReference>
<evidence type="ECO:0000313" key="5">
    <source>
        <dbReference type="Proteomes" id="UP000273977"/>
    </source>
</evidence>
<dbReference type="InterPro" id="IPR050624">
    <property type="entry name" value="HTH-type_Tx_Regulator"/>
</dbReference>
<feature type="DNA-binding region" description="H-T-H motif" evidence="2">
    <location>
        <begin position="35"/>
        <end position="54"/>
    </location>
</feature>
<dbReference type="PANTHER" id="PTHR43479">
    <property type="entry name" value="ACREF/ENVCD OPERON REPRESSOR-RELATED"/>
    <property type="match status" value="1"/>
</dbReference>
<name>A0A3N4GJ43_9LACT</name>
<dbReference type="AlphaFoldDB" id="A0A3N4GJ43"/>
<dbReference type="Pfam" id="PF00440">
    <property type="entry name" value="TetR_N"/>
    <property type="match status" value="1"/>
</dbReference>
<accession>A0A3N4GJ43</accession>
<dbReference type="InterPro" id="IPR001647">
    <property type="entry name" value="HTH_TetR"/>
</dbReference>
<evidence type="ECO:0000256" key="1">
    <source>
        <dbReference type="ARBA" id="ARBA00023125"/>
    </source>
</evidence>
<dbReference type="OrthoDB" id="9810250at2"/>
<feature type="domain" description="HTH tetR-type" evidence="3">
    <location>
        <begin position="12"/>
        <end position="72"/>
    </location>
</feature>
<dbReference type="GO" id="GO:0003677">
    <property type="term" value="F:DNA binding"/>
    <property type="evidence" value="ECO:0007669"/>
    <property type="project" value="UniProtKB-UniRule"/>
</dbReference>
<protein>
    <submittedName>
        <fullName evidence="4">TetR/AcrR family transcriptional regulator</fullName>
    </submittedName>
</protein>